<dbReference type="GO" id="GO:0010507">
    <property type="term" value="P:negative regulation of autophagy"/>
    <property type="evidence" value="ECO:0007669"/>
    <property type="project" value="TreeGrafter"/>
</dbReference>
<protein>
    <recommendedName>
        <fullName evidence="8">GTP-binding protein</fullName>
    </recommendedName>
</protein>
<keyword evidence="5 8" id="KW-0342">GTP-binding</keyword>
<comment type="caution">
    <text evidence="10">The sequence shown here is derived from an EMBL/GenBank/DDBJ whole genome shotgun (WGS) entry which is preliminary data.</text>
</comment>
<evidence type="ECO:0000256" key="4">
    <source>
        <dbReference type="ARBA" id="ARBA00022801"/>
    </source>
</evidence>
<evidence type="ECO:0000256" key="9">
    <source>
        <dbReference type="SAM" id="MobiDB-lite"/>
    </source>
</evidence>
<dbReference type="GO" id="GO:0012505">
    <property type="term" value="C:endomembrane system"/>
    <property type="evidence" value="ECO:0007669"/>
    <property type="project" value="UniProtKB-SubCell"/>
</dbReference>
<dbReference type="GO" id="GO:1990131">
    <property type="term" value="C:Gtr1-Gtr2 GTPase complex"/>
    <property type="evidence" value="ECO:0007669"/>
    <property type="project" value="UniProtKB-UniRule"/>
</dbReference>
<evidence type="ECO:0000256" key="2">
    <source>
        <dbReference type="ARBA" id="ARBA00007756"/>
    </source>
</evidence>
<dbReference type="PANTHER" id="PTHR11259">
    <property type="entry name" value="RAS-RELATED GTP BINDING RAG/GTR YEAST"/>
    <property type="match status" value="1"/>
</dbReference>
<dbReference type="GO" id="GO:0000329">
    <property type="term" value="C:fungal-type vacuole membrane"/>
    <property type="evidence" value="ECO:0007669"/>
    <property type="project" value="TreeGrafter"/>
</dbReference>
<keyword evidence="3 8" id="KW-0547">Nucleotide-binding</keyword>
<dbReference type="EMBL" id="JAVRRD010000015">
    <property type="protein sequence ID" value="KAK5051633.1"/>
    <property type="molecule type" value="Genomic_DNA"/>
</dbReference>
<comment type="subcellular location">
    <subcellularLocation>
        <location evidence="1">Endomembrane system</location>
    </subcellularLocation>
</comment>
<dbReference type="InterPro" id="IPR039400">
    <property type="entry name" value="RagC/D"/>
</dbReference>
<dbReference type="SUPFAM" id="SSF52540">
    <property type="entry name" value="P-loop containing nucleoside triphosphate hydrolases"/>
    <property type="match status" value="1"/>
</dbReference>
<dbReference type="Gene3D" id="3.30.450.190">
    <property type="match status" value="1"/>
</dbReference>
<keyword evidence="6" id="KW-0472">Membrane</keyword>
<dbReference type="GeneID" id="89971479"/>
<dbReference type="Proteomes" id="UP001358417">
    <property type="component" value="Unassembled WGS sequence"/>
</dbReference>
<comment type="function">
    <text evidence="8">GTPase involved in activation of the TORC1 signaling pathway, which promotes growth and represses autophagy in nutrient-rich conditions.</text>
</comment>
<dbReference type="Gene3D" id="3.40.50.300">
    <property type="entry name" value="P-loop containing nucleotide triphosphate hydrolases"/>
    <property type="match status" value="1"/>
</dbReference>
<gene>
    <name evidence="10" type="ORF">LTR84_003285</name>
</gene>
<proteinExistence type="inferred from homology"/>
<dbReference type="AlphaFoldDB" id="A0AAV9N880"/>
<dbReference type="GO" id="GO:0005634">
    <property type="term" value="C:nucleus"/>
    <property type="evidence" value="ECO:0007669"/>
    <property type="project" value="TreeGrafter"/>
</dbReference>
<evidence type="ECO:0000256" key="5">
    <source>
        <dbReference type="ARBA" id="ARBA00023134"/>
    </source>
</evidence>
<dbReference type="PANTHER" id="PTHR11259:SF2">
    <property type="entry name" value="GH16429P"/>
    <property type="match status" value="1"/>
</dbReference>
<dbReference type="RefSeq" id="XP_064705860.1">
    <property type="nucleotide sequence ID" value="XM_064846880.1"/>
</dbReference>
<keyword evidence="4" id="KW-0378">Hydrolase</keyword>
<evidence type="ECO:0000313" key="10">
    <source>
        <dbReference type="EMBL" id="KAK5051633.1"/>
    </source>
</evidence>
<evidence type="ECO:0000313" key="11">
    <source>
        <dbReference type="Proteomes" id="UP001358417"/>
    </source>
</evidence>
<sequence>MEPVNSADSLEARLSAAAVNSKLNSKPTSATNLNRFLKFVKPSRTDVNQELSIEDPGETSTSCQPDSAFSAKMDRKLRQNKPRLLLMGQRRSGKSSITSVVFHKMPPQETLFLESTTRIQKDSMHSFMDFQVWDFPGQLDYFDPTFDTTEIFSEIGALVWVIDAQDDYSDSLNRLTTTILNLQTTFPHINVEVFVHKIDSLNEEFKADIFQDIVQRVGDELSDQGYINPNVSYHLTSIYDHSIFEAFSKVIQKLIPQLDTLENLLDMIVTSCGMSKAYLFDILSKIYVASDTRPVDMEVYEMCSDYIDVIVDITDLYTYERSQKVILGEQMEEAESSMTIQDGTMIYLKEMNRYLCLVAYIKNADAKDKKGLIDYNVHVFQDAINKVFTRAWEKDKATDDGDGDSDQKSGKSPAQSQLESQLGKLSVT</sequence>
<keyword evidence="11" id="KW-1185">Reference proteome</keyword>
<dbReference type="GO" id="GO:1904263">
    <property type="term" value="P:positive regulation of TORC1 signaling"/>
    <property type="evidence" value="ECO:0007669"/>
    <property type="project" value="TreeGrafter"/>
</dbReference>
<dbReference type="Pfam" id="PF04670">
    <property type="entry name" value="Gtr1_RagA"/>
    <property type="match status" value="1"/>
</dbReference>
<dbReference type="GO" id="GO:0005525">
    <property type="term" value="F:GTP binding"/>
    <property type="evidence" value="ECO:0007669"/>
    <property type="project" value="UniProtKB-UniRule"/>
</dbReference>
<dbReference type="CDD" id="cd11385">
    <property type="entry name" value="RagC_like"/>
    <property type="match status" value="1"/>
</dbReference>
<organism evidence="10 11">
    <name type="scientific">Exophiala bonariae</name>
    <dbReference type="NCBI Taxonomy" id="1690606"/>
    <lineage>
        <taxon>Eukaryota</taxon>
        <taxon>Fungi</taxon>
        <taxon>Dikarya</taxon>
        <taxon>Ascomycota</taxon>
        <taxon>Pezizomycotina</taxon>
        <taxon>Eurotiomycetes</taxon>
        <taxon>Chaetothyriomycetidae</taxon>
        <taxon>Chaetothyriales</taxon>
        <taxon>Herpotrichiellaceae</taxon>
        <taxon>Exophiala</taxon>
    </lineage>
</organism>
<evidence type="ECO:0000256" key="1">
    <source>
        <dbReference type="ARBA" id="ARBA00004308"/>
    </source>
</evidence>
<evidence type="ECO:0000256" key="3">
    <source>
        <dbReference type="ARBA" id="ARBA00022741"/>
    </source>
</evidence>
<evidence type="ECO:0000256" key="8">
    <source>
        <dbReference type="RuleBase" id="RU367014"/>
    </source>
</evidence>
<comment type="subunit">
    <text evidence="8">Component of the GSE complex.</text>
</comment>
<accession>A0AAV9N880</accession>
<comment type="catalytic activity">
    <reaction evidence="7">
        <text>GTP + H2O = GDP + phosphate + H(+)</text>
        <dbReference type="Rhea" id="RHEA:19669"/>
        <dbReference type="ChEBI" id="CHEBI:15377"/>
        <dbReference type="ChEBI" id="CHEBI:15378"/>
        <dbReference type="ChEBI" id="CHEBI:37565"/>
        <dbReference type="ChEBI" id="CHEBI:43474"/>
        <dbReference type="ChEBI" id="CHEBI:58189"/>
    </reaction>
    <physiologicalReaction direction="left-to-right" evidence="7">
        <dbReference type="Rhea" id="RHEA:19670"/>
    </physiologicalReaction>
</comment>
<feature type="region of interest" description="Disordered" evidence="9">
    <location>
        <begin position="395"/>
        <end position="428"/>
    </location>
</feature>
<dbReference type="FunFam" id="3.40.50.300:FF:000643">
    <property type="entry name" value="Small monomeric GTPase (Gtr2)"/>
    <property type="match status" value="1"/>
</dbReference>
<reference evidence="10 11" key="1">
    <citation type="submission" date="2023-08" db="EMBL/GenBank/DDBJ databases">
        <title>Black Yeasts Isolated from many extreme environments.</title>
        <authorList>
            <person name="Coleine C."/>
            <person name="Stajich J.E."/>
            <person name="Selbmann L."/>
        </authorList>
    </citation>
    <scope>NUCLEOTIDE SEQUENCE [LARGE SCALE GENOMIC DNA]</scope>
    <source>
        <strain evidence="10 11">CCFEE 5792</strain>
    </source>
</reference>
<comment type="similarity">
    <text evidence="2 8">Belongs to the GTR/RAG GTP-binding protein family.</text>
</comment>
<dbReference type="InterPro" id="IPR027417">
    <property type="entry name" value="P-loop_NTPase"/>
</dbReference>
<evidence type="ECO:0000256" key="7">
    <source>
        <dbReference type="ARBA" id="ARBA00049117"/>
    </source>
</evidence>
<name>A0AAV9N880_9EURO</name>
<dbReference type="InterPro" id="IPR006762">
    <property type="entry name" value="Gtr1_RagA"/>
</dbReference>
<feature type="compositionally biased region" description="Basic and acidic residues" evidence="9">
    <location>
        <begin position="395"/>
        <end position="409"/>
    </location>
</feature>
<evidence type="ECO:0000256" key="6">
    <source>
        <dbReference type="ARBA" id="ARBA00023136"/>
    </source>
</evidence>
<dbReference type="GO" id="GO:0009267">
    <property type="term" value="P:cellular response to starvation"/>
    <property type="evidence" value="ECO:0007669"/>
    <property type="project" value="TreeGrafter"/>
</dbReference>
<dbReference type="GO" id="GO:0003924">
    <property type="term" value="F:GTPase activity"/>
    <property type="evidence" value="ECO:0007669"/>
    <property type="project" value="UniProtKB-UniRule"/>
</dbReference>